<dbReference type="OrthoDB" id="2432117at2759"/>
<reference evidence="1" key="1">
    <citation type="submission" date="2021-06" db="EMBL/GenBank/DDBJ databases">
        <authorList>
            <person name="Kallberg Y."/>
            <person name="Tangrot J."/>
            <person name="Rosling A."/>
        </authorList>
    </citation>
    <scope>NUCLEOTIDE SEQUENCE</scope>
    <source>
        <strain evidence="1">UK204</strain>
    </source>
</reference>
<evidence type="ECO:0000313" key="1">
    <source>
        <dbReference type="EMBL" id="CAG8446647.1"/>
    </source>
</evidence>
<proteinExistence type="predicted"/>
<keyword evidence="2" id="KW-1185">Reference proteome</keyword>
<dbReference type="Proteomes" id="UP000789570">
    <property type="component" value="Unassembled WGS sequence"/>
</dbReference>
<dbReference type="EMBL" id="CAJVPQ010000110">
    <property type="protein sequence ID" value="CAG8446647.1"/>
    <property type="molecule type" value="Genomic_DNA"/>
</dbReference>
<protein>
    <submittedName>
        <fullName evidence="1">8218_t:CDS:1</fullName>
    </submittedName>
</protein>
<comment type="caution">
    <text evidence="1">The sequence shown here is derived from an EMBL/GenBank/DDBJ whole genome shotgun (WGS) entry which is preliminary data.</text>
</comment>
<accession>A0A9N8VCS3</accession>
<dbReference type="AlphaFoldDB" id="A0A9N8VCS3"/>
<dbReference type="PANTHER" id="PTHR33266:SF1">
    <property type="entry name" value="F-BOX DOMAIN-CONTAINING PROTEIN"/>
    <property type="match status" value="1"/>
</dbReference>
<name>A0A9N8VCS3_9GLOM</name>
<organism evidence="1 2">
    <name type="scientific">Funneliformis caledonium</name>
    <dbReference type="NCBI Taxonomy" id="1117310"/>
    <lineage>
        <taxon>Eukaryota</taxon>
        <taxon>Fungi</taxon>
        <taxon>Fungi incertae sedis</taxon>
        <taxon>Mucoromycota</taxon>
        <taxon>Glomeromycotina</taxon>
        <taxon>Glomeromycetes</taxon>
        <taxon>Glomerales</taxon>
        <taxon>Glomeraceae</taxon>
        <taxon>Funneliformis</taxon>
    </lineage>
</organism>
<sequence>MAVDPNFKRPMAFNLPFRDPDKLEEHFVKFIDFCAKQYQMDSEFYASYTTLVQGSSTGKTKLLHKIAENVKAVYCCFREESSSGYPAKSYIANKLLDKSKDANSIIICGIYLAYLVACVERLQQFEEIFAIFTDTISRISNFASKSEFDPSLRISKAGEKLFPLFYILDTIDIYAKDPQTSREAKDPACLF</sequence>
<gene>
    <name evidence="1" type="ORF">FCALED_LOCUS945</name>
</gene>
<dbReference type="PANTHER" id="PTHR33266">
    <property type="entry name" value="CHROMOSOME 15, WHOLE GENOME SHOTGUN SEQUENCE"/>
    <property type="match status" value="1"/>
</dbReference>
<evidence type="ECO:0000313" key="2">
    <source>
        <dbReference type="Proteomes" id="UP000789570"/>
    </source>
</evidence>